<keyword evidence="10" id="KW-1185">Reference proteome</keyword>
<reference evidence="9 10" key="1">
    <citation type="submission" date="2020-06" db="EMBL/GenBank/DDBJ databases">
        <title>Oricola thermophila sp. nov. isolated from a tidal sediments.</title>
        <authorList>
            <person name="Kwon K.K."/>
            <person name="Yang S.-H."/>
            <person name="Park M.-J."/>
        </authorList>
    </citation>
    <scope>NUCLEOTIDE SEQUENCE [LARGE SCALE GENOMIC DNA]</scope>
    <source>
        <strain evidence="9 10">MEBiC13590</strain>
    </source>
</reference>
<comment type="catalytic activity">
    <reaction evidence="1">
        <text>ATP + protein L-histidine = ADP + protein N-phospho-L-histidine.</text>
        <dbReference type="EC" id="2.7.13.3"/>
    </reaction>
</comment>
<keyword evidence="7" id="KW-0812">Transmembrane</keyword>
<dbReference type="FunFam" id="3.30.565.10:FF:000010">
    <property type="entry name" value="Sensor histidine kinase RcsC"/>
    <property type="match status" value="1"/>
</dbReference>
<evidence type="ECO:0000256" key="5">
    <source>
        <dbReference type="ARBA" id="ARBA00022777"/>
    </source>
</evidence>
<dbReference type="InterPro" id="IPR003661">
    <property type="entry name" value="HisK_dim/P_dom"/>
</dbReference>
<dbReference type="InterPro" id="IPR036097">
    <property type="entry name" value="HisK_dim/P_sf"/>
</dbReference>
<dbReference type="PANTHER" id="PTHR43047:SF72">
    <property type="entry name" value="OSMOSENSING HISTIDINE PROTEIN KINASE SLN1"/>
    <property type="match status" value="1"/>
</dbReference>
<dbReference type="RefSeq" id="WP_175276559.1">
    <property type="nucleotide sequence ID" value="NZ_CP054836.1"/>
</dbReference>
<dbReference type="SUPFAM" id="SSF47384">
    <property type="entry name" value="Homodimeric domain of signal transducing histidine kinase"/>
    <property type="match status" value="1"/>
</dbReference>
<dbReference type="KEGG" id="orm:HTY61_09505"/>
<dbReference type="Pfam" id="PF02518">
    <property type="entry name" value="HATPase_c"/>
    <property type="match status" value="1"/>
</dbReference>
<dbReference type="InterPro" id="IPR003594">
    <property type="entry name" value="HATPase_dom"/>
</dbReference>
<dbReference type="Gene3D" id="1.10.287.130">
    <property type="match status" value="1"/>
</dbReference>
<dbReference type="CDD" id="cd16922">
    <property type="entry name" value="HATPase_EvgS-ArcB-TorS-like"/>
    <property type="match status" value="1"/>
</dbReference>
<dbReference type="AlphaFoldDB" id="A0A6N1VCE3"/>
<dbReference type="InterPro" id="IPR004358">
    <property type="entry name" value="Sig_transdc_His_kin-like_C"/>
</dbReference>
<evidence type="ECO:0000256" key="3">
    <source>
        <dbReference type="ARBA" id="ARBA00022553"/>
    </source>
</evidence>
<keyword evidence="6" id="KW-0902">Two-component regulatory system</keyword>
<evidence type="ECO:0000256" key="7">
    <source>
        <dbReference type="SAM" id="Phobius"/>
    </source>
</evidence>
<keyword evidence="3" id="KW-0597">Phosphoprotein</keyword>
<evidence type="ECO:0000256" key="2">
    <source>
        <dbReference type="ARBA" id="ARBA00012438"/>
    </source>
</evidence>
<dbReference type="PANTHER" id="PTHR43047">
    <property type="entry name" value="TWO-COMPONENT HISTIDINE PROTEIN KINASE"/>
    <property type="match status" value="1"/>
</dbReference>
<dbReference type="Gene3D" id="3.30.565.10">
    <property type="entry name" value="Histidine kinase-like ATPase, C-terminal domain"/>
    <property type="match status" value="1"/>
</dbReference>
<organism evidence="9 10">
    <name type="scientific">Oricola thermophila</name>
    <dbReference type="NCBI Taxonomy" id="2742145"/>
    <lineage>
        <taxon>Bacteria</taxon>
        <taxon>Pseudomonadati</taxon>
        <taxon>Pseudomonadota</taxon>
        <taxon>Alphaproteobacteria</taxon>
        <taxon>Hyphomicrobiales</taxon>
        <taxon>Ahrensiaceae</taxon>
        <taxon>Oricola</taxon>
    </lineage>
</organism>
<evidence type="ECO:0000313" key="9">
    <source>
        <dbReference type="EMBL" id="QKV18666.1"/>
    </source>
</evidence>
<dbReference type="EC" id="2.7.13.3" evidence="2"/>
<keyword evidence="7" id="KW-0472">Membrane</keyword>
<dbReference type="CDD" id="cd00082">
    <property type="entry name" value="HisKA"/>
    <property type="match status" value="1"/>
</dbReference>
<feature type="transmembrane region" description="Helical" evidence="7">
    <location>
        <begin position="99"/>
        <end position="132"/>
    </location>
</feature>
<dbReference type="PROSITE" id="PS50109">
    <property type="entry name" value="HIS_KIN"/>
    <property type="match status" value="1"/>
</dbReference>
<dbReference type="GO" id="GO:0005886">
    <property type="term" value="C:plasma membrane"/>
    <property type="evidence" value="ECO:0007669"/>
    <property type="project" value="TreeGrafter"/>
</dbReference>
<dbReference type="SUPFAM" id="SSF55874">
    <property type="entry name" value="ATPase domain of HSP90 chaperone/DNA topoisomerase II/histidine kinase"/>
    <property type="match status" value="1"/>
</dbReference>
<dbReference type="SMART" id="SM00388">
    <property type="entry name" value="HisKA"/>
    <property type="match status" value="1"/>
</dbReference>
<dbReference type="SMART" id="SM00387">
    <property type="entry name" value="HATPase_c"/>
    <property type="match status" value="1"/>
</dbReference>
<protein>
    <recommendedName>
        <fullName evidence="2">histidine kinase</fullName>
        <ecNumber evidence="2">2.7.13.3</ecNumber>
    </recommendedName>
</protein>
<evidence type="ECO:0000256" key="4">
    <source>
        <dbReference type="ARBA" id="ARBA00022679"/>
    </source>
</evidence>
<evidence type="ECO:0000256" key="1">
    <source>
        <dbReference type="ARBA" id="ARBA00000085"/>
    </source>
</evidence>
<keyword evidence="4" id="KW-0808">Transferase</keyword>
<dbReference type="GO" id="GO:0000155">
    <property type="term" value="F:phosphorelay sensor kinase activity"/>
    <property type="evidence" value="ECO:0007669"/>
    <property type="project" value="InterPro"/>
</dbReference>
<gene>
    <name evidence="9" type="ORF">HTY61_09505</name>
</gene>
<dbReference type="InterPro" id="IPR005467">
    <property type="entry name" value="His_kinase_dom"/>
</dbReference>
<keyword evidence="7" id="KW-1133">Transmembrane helix</keyword>
<dbReference type="InterPro" id="IPR036890">
    <property type="entry name" value="HATPase_C_sf"/>
</dbReference>
<dbReference type="Proteomes" id="UP000509367">
    <property type="component" value="Chromosome"/>
</dbReference>
<evidence type="ECO:0000313" key="10">
    <source>
        <dbReference type="Proteomes" id="UP000509367"/>
    </source>
</evidence>
<feature type="transmembrane region" description="Helical" evidence="7">
    <location>
        <begin position="44"/>
        <end position="64"/>
    </location>
</feature>
<name>A0A6N1VCE3_9HYPH</name>
<feature type="transmembrane region" description="Helical" evidence="7">
    <location>
        <begin position="70"/>
        <end position="92"/>
    </location>
</feature>
<evidence type="ECO:0000259" key="8">
    <source>
        <dbReference type="PROSITE" id="PS50109"/>
    </source>
</evidence>
<accession>A0A6N1VCE3</accession>
<dbReference type="EMBL" id="CP054836">
    <property type="protein sequence ID" value="QKV18666.1"/>
    <property type="molecule type" value="Genomic_DNA"/>
</dbReference>
<proteinExistence type="predicted"/>
<evidence type="ECO:0000256" key="6">
    <source>
        <dbReference type="ARBA" id="ARBA00023012"/>
    </source>
</evidence>
<dbReference type="GO" id="GO:0009927">
    <property type="term" value="F:histidine phosphotransfer kinase activity"/>
    <property type="evidence" value="ECO:0007669"/>
    <property type="project" value="TreeGrafter"/>
</dbReference>
<feature type="domain" description="Histidine kinase" evidence="8">
    <location>
        <begin position="283"/>
        <end position="503"/>
    </location>
</feature>
<keyword evidence="5 9" id="KW-0418">Kinase</keyword>
<sequence length="544" mass="57397">MAYLRSISGYYEKVLCEMARRTMAQGQKNASELDRLKPILAERLISLGAGAVFLVAPSSIALGGTGAPGAYGAAAAIAFAFVAIPILALGWLSVSSAPWMVAMVAISFWSVLAGTLASGSPLVALASGLVLLKVASDAGAANKIRELVSAAGKGAEDGVGHEGAHGEVSTFELSANGTIIRADGFREAVFRPHRLFIDHVHLADRVAFLGAFADVAKLRSETAEVNVRLNVAAHGQTQSFAPAHITITRSGGGVAVTARETVVEADAPDASPETAAQKRFLATVSHELRTPLNSIIGFSDILKRDIFGALANERQREYVDLIHSSGKHLLSVVNTILDVSKIEAGTYAIHRERFDLNSMVEECVSMLRPQADAKGLSLVVETGPGIEFAEGDCRALKQVVINLLSNAVKFTEQGGEVRLATERRENGFAIRVSDTGIGMTCDELEQIGTPFMQADNSYTRKCEGTGLGLAVVKGLVQLHDGTLDVESAPGTGTRVTVFIPETGAGHSDRNDMALKLEEIAKARSGVGRESDNSEVQVNAVRLAG</sequence>
<dbReference type="PRINTS" id="PR00344">
    <property type="entry name" value="BCTRLSENSOR"/>
</dbReference>
<dbReference type="Pfam" id="PF00512">
    <property type="entry name" value="HisKA"/>
    <property type="match status" value="1"/>
</dbReference>